<name>A0ABW0EWE4_9HYPH</name>
<evidence type="ECO:0000256" key="1">
    <source>
        <dbReference type="SAM" id="SignalP"/>
    </source>
</evidence>
<dbReference type="EMBL" id="JBHSLI010000001">
    <property type="protein sequence ID" value="MFC5291608.1"/>
    <property type="molecule type" value="Genomic_DNA"/>
</dbReference>
<reference evidence="3" key="1">
    <citation type="journal article" date="2019" name="Int. J. Syst. Evol. Microbiol.">
        <title>The Global Catalogue of Microorganisms (GCM) 10K type strain sequencing project: providing services to taxonomists for standard genome sequencing and annotation.</title>
        <authorList>
            <consortium name="The Broad Institute Genomics Platform"/>
            <consortium name="The Broad Institute Genome Sequencing Center for Infectious Disease"/>
            <person name="Wu L."/>
            <person name="Ma J."/>
        </authorList>
    </citation>
    <scope>NUCLEOTIDE SEQUENCE [LARGE SCALE GENOMIC DNA]</scope>
    <source>
        <strain evidence="3">CGMCC 1.15643</strain>
    </source>
</reference>
<organism evidence="2 3">
    <name type="scientific">Bosea minatitlanensis</name>
    <dbReference type="NCBI Taxonomy" id="128782"/>
    <lineage>
        <taxon>Bacteria</taxon>
        <taxon>Pseudomonadati</taxon>
        <taxon>Pseudomonadota</taxon>
        <taxon>Alphaproteobacteria</taxon>
        <taxon>Hyphomicrobiales</taxon>
        <taxon>Boseaceae</taxon>
        <taxon>Bosea</taxon>
    </lineage>
</organism>
<feature type="signal peptide" evidence="1">
    <location>
        <begin position="1"/>
        <end position="26"/>
    </location>
</feature>
<evidence type="ECO:0000313" key="2">
    <source>
        <dbReference type="EMBL" id="MFC5291608.1"/>
    </source>
</evidence>
<protein>
    <recommendedName>
        <fullName evidence="4">Outer membrane protein beta-barrel domain-containing protein</fullName>
    </recommendedName>
</protein>
<gene>
    <name evidence="2" type="ORF">ACFPK2_01225</name>
</gene>
<evidence type="ECO:0000313" key="3">
    <source>
        <dbReference type="Proteomes" id="UP001595976"/>
    </source>
</evidence>
<comment type="caution">
    <text evidence="2">The sequence shown here is derived from an EMBL/GenBank/DDBJ whole genome shotgun (WGS) entry which is preliminary data.</text>
</comment>
<keyword evidence="1" id="KW-0732">Signal</keyword>
<accession>A0ABW0EWE4</accession>
<feature type="chain" id="PRO_5045142060" description="Outer membrane protein beta-barrel domain-containing protein" evidence="1">
    <location>
        <begin position="27"/>
        <end position="270"/>
    </location>
</feature>
<keyword evidence="3" id="KW-1185">Reference proteome</keyword>
<dbReference type="RefSeq" id="WP_260349316.1">
    <property type="nucleotide sequence ID" value="NZ_JAOAOS010000012.1"/>
</dbReference>
<evidence type="ECO:0008006" key="4">
    <source>
        <dbReference type="Google" id="ProtNLM"/>
    </source>
</evidence>
<proteinExistence type="predicted"/>
<dbReference type="Proteomes" id="UP001595976">
    <property type="component" value="Unassembled WGS sequence"/>
</dbReference>
<sequence length="270" mass="29352">MLRGNATSLCCGLALLGAAWSGPAAAGEPAPPSKPAREWALLVSPYVWGASLRGKGSLAGIDTRIDIPFSEVLENLDLAVMGNVEVTNGRFGFYLDGQYVETSQHEHLLARRISLRIATTRLSAGAFFKLYETELGGSTVFGRPRTLSLEPTAGLRWTRLSGDVGLFGLGFGKASGWYDPFAGVRVNADLTDRWNLAAEADIGGTGQSRYSLHAQAYLGYRTLLFGHETTLRAGYRAIRQSYAADDFTGRNRFRWNVTQHGPAIGLTMRF</sequence>